<dbReference type="Proteomes" id="UP001346869">
    <property type="component" value="Unassembled WGS sequence"/>
</dbReference>
<proteinExistence type="predicted"/>
<comment type="caution">
    <text evidence="2">The sequence shown here is derived from an EMBL/GenBank/DDBJ whole genome shotgun (WGS) entry which is preliminary data.</text>
</comment>
<protein>
    <submittedName>
        <fullName evidence="2">Uncharacterized protein</fullName>
    </submittedName>
</protein>
<feature type="region of interest" description="Disordered" evidence="1">
    <location>
        <begin position="57"/>
        <end position="79"/>
    </location>
</feature>
<evidence type="ECO:0000313" key="3">
    <source>
        <dbReference type="Proteomes" id="UP001346869"/>
    </source>
</evidence>
<dbReference type="AlphaFoldDB" id="A0AAN7Y0Q7"/>
<reference evidence="2 3" key="2">
    <citation type="journal article" date="2023" name="Mol. Biol. Evol.">
        <title>Genomics of Secondarily Temperate Adaptation in the Only Non-Antarctic Icefish.</title>
        <authorList>
            <person name="Rivera-Colon A.G."/>
            <person name="Rayamajhi N."/>
            <person name="Minhas B.F."/>
            <person name="Madrigal G."/>
            <person name="Bilyk K.T."/>
            <person name="Yoon V."/>
            <person name="Hune M."/>
            <person name="Gregory S."/>
            <person name="Cheng C.H.C."/>
            <person name="Catchen J.M."/>
        </authorList>
    </citation>
    <scope>NUCLEOTIDE SEQUENCE [LARGE SCALE GENOMIC DNA]</scope>
    <source>
        <strain evidence="2">JMC-PN-2008</strain>
    </source>
</reference>
<organism evidence="2 3">
    <name type="scientific">Eleginops maclovinus</name>
    <name type="common">Patagonian blennie</name>
    <name type="synonym">Eleginus maclovinus</name>
    <dbReference type="NCBI Taxonomy" id="56733"/>
    <lineage>
        <taxon>Eukaryota</taxon>
        <taxon>Metazoa</taxon>
        <taxon>Chordata</taxon>
        <taxon>Craniata</taxon>
        <taxon>Vertebrata</taxon>
        <taxon>Euteleostomi</taxon>
        <taxon>Actinopterygii</taxon>
        <taxon>Neopterygii</taxon>
        <taxon>Teleostei</taxon>
        <taxon>Neoteleostei</taxon>
        <taxon>Acanthomorphata</taxon>
        <taxon>Eupercaria</taxon>
        <taxon>Perciformes</taxon>
        <taxon>Notothenioidei</taxon>
        <taxon>Eleginopidae</taxon>
        <taxon>Eleginops</taxon>
    </lineage>
</organism>
<keyword evidence="3" id="KW-1185">Reference proteome</keyword>
<dbReference type="EMBL" id="JAUZQC010000003">
    <property type="protein sequence ID" value="KAK5873631.1"/>
    <property type="molecule type" value="Genomic_DNA"/>
</dbReference>
<sequence>MCHIKDKSVDQQRVSQPPFLYFAINLTDGMGLSEALAMRSAVASKALCNLQKHHRLGESDCLPDTRHTKRASEALMKGR</sequence>
<gene>
    <name evidence="2" type="ORF">PBY51_018656</name>
</gene>
<evidence type="ECO:0000256" key="1">
    <source>
        <dbReference type="SAM" id="MobiDB-lite"/>
    </source>
</evidence>
<reference evidence="2 3" key="1">
    <citation type="journal article" date="2023" name="Genes (Basel)">
        <title>Chromosome-Level Genome Assembly and Circadian Gene Repertoire of the Patagonia Blennie Eleginops maclovinus-The Closest Ancestral Proxy of Antarctic Cryonotothenioids.</title>
        <authorList>
            <person name="Cheng C.C."/>
            <person name="Rivera-Colon A.G."/>
            <person name="Minhas B.F."/>
            <person name="Wilson L."/>
            <person name="Rayamajhi N."/>
            <person name="Vargas-Chacoff L."/>
            <person name="Catchen J.M."/>
        </authorList>
    </citation>
    <scope>NUCLEOTIDE SEQUENCE [LARGE SCALE GENOMIC DNA]</scope>
    <source>
        <strain evidence="2">JMC-PN-2008</strain>
    </source>
</reference>
<feature type="compositionally biased region" description="Basic and acidic residues" evidence="1">
    <location>
        <begin position="63"/>
        <end position="72"/>
    </location>
</feature>
<accession>A0AAN7Y0Q7</accession>
<evidence type="ECO:0000313" key="2">
    <source>
        <dbReference type="EMBL" id="KAK5873631.1"/>
    </source>
</evidence>
<name>A0AAN7Y0Q7_ELEMC</name>